<reference evidence="2 3" key="1">
    <citation type="journal article" date="2017" name="Biotechnol. Biofuels">
        <title>Differential beta-glucosidase expression as a function of carbon source availability in Talaromyces amestolkiae: a genomic and proteomic approach.</title>
        <authorList>
            <person name="de Eugenio L.I."/>
            <person name="Mendez-Liter J.A."/>
            <person name="Nieto-Dominguez M."/>
            <person name="Alonso L."/>
            <person name="Gil-Munoz J."/>
            <person name="Barriuso J."/>
            <person name="Prieto A."/>
            <person name="Martinez M.J."/>
        </authorList>
    </citation>
    <scope>NUCLEOTIDE SEQUENCE [LARGE SCALE GENOMIC DNA]</scope>
    <source>
        <strain evidence="2 3">CIB</strain>
    </source>
</reference>
<protein>
    <submittedName>
        <fullName evidence="2">Uncharacterized protein</fullName>
    </submittedName>
</protein>
<dbReference type="RefSeq" id="XP_040732934.1">
    <property type="nucleotide sequence ID" value="XM_040876795.1"/>
</dbReference>
<evidence type="ECO:0000313" key="2">
    <source>
        <dbReference type="EMBL" id="RAO68418.1"/>
    </source>
</evidence>
<dbReference type="GeneID" id="63793646"/>
<name>A0A364KXZ2_TALAM</name>
<keyword evidence="3" id="KW-1185">Reference proteome</keyword>
<comment type="caution">
    <text evidence="2">The sequence shown here is derived from an EMBL/GenBank/DDBJ whole genome shotgun (WGS) entry which is preliminary data.</text>
</comment>
<feature type="region of interest" description="Disordered" evidence="1">
    <location>
        <begin position="1"/>
        <end position="57"/>
    </location>
</feature>
<dbReference type="Proteomes" id="UP000249363">
    <property type="component" value="Unassembled WGS sequence"/>
</dbReference>
<evidence type="ECO:0000256" key="1">
    <source>
        <dbReference type="SAM" id="MobiDB-lite"/>
    </source>
</evidence>
<sequence>MGLFERAGSKSRSRSKDRTTLPPLVTADPIKSARSKSRSRSNSSTIRNPTISANPSAYKRRLESGTLLASSVKGSHPSLDYALIKIEGSHTSMSEQLLYNNGAHDLTLNVTQVSDSRPNDAKIVAITGSSGYLSGRLLATRLFLERQTSRLKKYGQSSLMGNSRKEIVVHAFSMHKQVIFTAML</sequence>
<organism evidence="2 3">
    <name type="scientific">Talaromyces amestolkiae</name>
    <dbReference type="NCBI Taxonomy" id="1196081"/>
    <lineage>
        <taxon>Eukaryota</taxon>
        <taxon>Fungi</taxon>
        <taxon>Dikarya</taxon>
        <taxon>Ascomycota</taxon>
        <taxon>Pezizomycotina</taxon>
        <taxon>Eurotiomycetes</taxon>
        <taxon>Eurotiomycetidae</taxon>
        <taxon>Eurotiales</taxon>
        <taxon>Trichocomaceae</taxon>
        <taxon>Talaromyces</taxon>
        <taxon>Talaromyces sect. Talaromyces</taxon>
    </lineage>
</organism>
<dbReference type="AlphaFoldDB" id="A0A364KXZ2"/>
<feature type="compositionally biased region" description="Low complexity" evidence="1">
    <location>
        <begin position="40"/>
        <end position="50"/>
    </location>
</feature>
<gene>
    <name evidence="2" type="ORF">BHQ10_004430</name>
</gene>
<dbReference type="OrthoDB" id="3559580at2759"/>
<accession>A0A364KXZ2</accession>
<dbReference type="EMBL" id="MIKG01000007">
    <property type="protein sequence ID" value="RAO68418.1"/>
    <property type="molecule type" value="Genomic_DNA"/>
</dbReference>
<evidence type="ECO:0000313" key="3">
    <source>
        <dbReference type="Proteomes" id="UP000249363"/>
    </source>
</evidence>
<proteinExistence type="predicted"/>